<organism evidence="2 3">
    <name type="scientific">Absidia repens</name>
    <dbReference type="NCBI Taxonomy" id="90262"/>
    <lineage>
        <taxon>Eukaryota</taxon>
        <taxon>Fungi</taxon>
        <taxon>Fungi incertae sedis</taxon>
        <taxon>Mucoromycota</taxon>
        <taxon>Mucoromycotina</taxon>
        <taxon>Mucoromycetes</taxon>
        <taxon>Mucorales</taxon>
        <taxon>Cunninghamellaceae</taxon>
        <taxon>Absidia</taxon>
    </lineage>
</organism>
<feature type="compositionally biased region" description="Pro residues" evidence="1">
    <location>
        <begin position="16"/>
        <end position="27"/>
    </location>
</feature>
<sequence length="416" mass="45826">MLGSEKKPIVIDLSASPPPPPPPPPPSQQQQQRQQIQQNTCVQCNSIHVQFHKKGRKTGIAECYDCLHRWRWSPRHVVASAPVDQGGIRLSTTTSAAAAPVPMEQSVIFDHVDHDQDEASKITDFDKRIFEWMDGIITSPHPEQVDDPTAQEEELTPPVTTLVIPTRKSSKLPVAAAHLKKDDPEVSASASPIPPMFNISKRNPPQQAVTSTRQPPASPSKETRRVTLSSSPPPAKKSRKQVATNTHTTATSSSLEKHKTSLGSSDITTGSPPPPATPKALYIPPKRQRLGLRQQRQLIREGQDQQQQSPAITQTTDLQEQHYAALMKQACQPQLPTLSTIRPLASSPSYSHYSALVNPTKPQLSLLPPPSSSSPSQQLQQSETGTISHTRPSFSLYVPRQYHEEKEQHQPTIMPP</sequence>
<keyword evidence="3" id="KW-1185">Reference proteome</keyword>
<feature type="region of interest" description="Disordered" evidence="1">
    <location>
        <begin position="175"/>
        <end position="317"/>
    </location>
</feature>
<evidence type="ECO:0000313" key="2">
    <source>
        <dbReference type="EMBL" id="ORY97014.1"/>
    </source>
</evidence>
<evidence type="ECO:0000256" key="1">
    <source>
        <dbReference type="SAM" id="MobiDB-lite"/>
    </source>
</evidence>
<name>A0A1X2HDV0_9FUNG</name>
<dbReference type="AlphaFoldDB" id="A0A1X2HDV0"/>
<feature type="region of interest" description="Disordered" evidence="1">
    <location>
        <begin position="343"/>
        <end position="416"/>
    </location>
</feature>
<dbReference type="EMBL" id="MCGE01000070">
    <property type="protein sequence ID" value="ORY97014.1"/>
    <property type="molecule type" value="Genomic_DNA"/>
</dbReference>
<proteinExistence type="predicted"/>
<accession>A0A1X2HDV0</accession>
<comment type="caution">
    <text evidence="2">The sequence shown here is derived from an EMBL/GenBank/DDBJ whole genome shotgun (WGS) entry which is preliminary data.</text>
</comment>
<feature type="compositionally biased region" description="Low complexity" evidence="1">
    <location>
        <begin position="373"/>
        <end position="382"/>
    </location>
</feature>
<feature type="compositionally biased region" description="Low complexity" evidence="1">
    <location>
        <begin position="243"/>
        <end position="254"/>
    </location>
</feature>
<evidence type="ECO:0000313" key="3">
    <source>
        <dbReference type="Proteomes" id="UP000193560"/>
    </source>
</evidence>
<reference evidence="2 3" key="1">
    <citation type="submission" date="2016-07" db="EMBL/GenBank/DDBJ databases">
        <title>Pervasive Adenine N6-methylation of Active Genes in Fungi.</title>
        <authorList>
            <consortium name="DOE Joint Genome Institute"/>
            <person name="Mondo S.J."/>
            <person name="Dannebaum R.O."/>
            <person name="Kuo R.C."/>
            <person name="Labutti K."/>
            <person name="Haridas S."/>
            <person name="Kuo A."/>
            <person name="Salamov A."/>
            <person name="Ahrendt S.R."/>
            <person name="Lipzen A."/>
            <person name="Sullivan W."/>
            <person name="Andreopoulos W.B."/>
            <person name="Clum A."/>
            <person name="Lindquist E."/>
            <person name="Daum C."/>
            <person name="Ramamoorthy G.K."/>
            <person name="Gryganskyi A."/>
            <person name="Culley D."/>
            <person name="Magnuson J.K."/>
            <person name="James T.Y."/>
            <person name="O'Malley M.A."/>
            <person name="Stajich J.E."/>
            <person name="Spatafora J.W."/>
            <person name="Visel A."/>
            <person name="Grigoriev I.V."/>
        </authorList>
    </citation>
    <scope>NUCLEOTIDE SEQUENCE [LARGE SCALE GENOMIC DNA]</scope>
    <source>
        <strain evidence="2 3">NRRL 1336</strain>
    </source>
</reference>
<feature type="compositionally biased region" description="Polar residues" evidence="1">
    <location>
        <begin position="343"/>
        <end position="352"/>
    </location>
</feature>
<feature type="compositionally biased region" description="Polar residues" evidence="1">
    <location>
        <begin position="261"/>
        <end position="270"/>
    </location>
</feature>
<feature type="compositionally biased region" description="Polar residues" evidence="1">
    <location>
        <begin position="200"/>
        <end position="215"/>
    </location>
</feature>
<feature type="compositionally biased region" description="Polar residues" evidence="1">
    <location>
        <begin position="304"/>
        <end position="317"/>
    </location>
</feature>
<feature type="region of interest" description="Disordered" evidence="1">
    <location>
        <begin position="1"/>
        <end position="35"/>
    </location>
</feature>
<dbReference type="Proteomes" id="UP000193560">
    <property type="component" value="Unassembled WGS sequence"/>
</dbReference>
<gene>
    <name evidence="2" type="ORF">BCR42DRAFT_430541</name>
</gene>
<dbReference type="SUPFAM" id="SSF101447">
    <property type="entry name" value="Formin homology 2 domain (FH2 domain)"/>
    <property type="match status" value="1"/>
</dbReference>
<protein>
    <submittedName>
        <fullName evidence="2">Uncharacterized protein</fullName>
    </submittedName>
</protein>
<feature type="compositionally biased region" description="Polar residues" evidence="1">
    <location>
        <begin position="383"/>
        <end position="393"/>
    </location>
</feature>